<dbReference type="InterPro" id="IPR032474">
    <property type="entry name" value="Argonaute_N"/>
</dbReference>
<reference evidence="10 11" key="1">
    <citation type="submission" date="2024-06" db="EMBL/GenBank/DDBJ databases">
        <title>A chromosome level genome sequence of Diviner's sage (Salvia divinorum).</title>
        <authorList>
            <person name="Ford S.A."/>
            <person name="Ro D.-K."/>
            <person name="Ness R.W."/>
            <person name="Phillips M.A."/>
        </authorList>
    </citation>
    <scope>NUCLEOTIDE SEQUENCE [LARGE SCALE GENOMIC DNA]</scope>
    <source>
        <strain evidence="10">SAF-2024a</strain>
        <tissue evidence="10">Leaf</tissue>
    </source>
</reference>
<dbReference type="FunFam" id="3.30.420.10:FF:000091">
    <property type="entry name" value="Protein argonaute 3"/>
    <property type="match status" value="1"/>
</dbReference>
<keyword evidence="11" id="KW-1185">Reference proteome</keyword>
<dbReference type="Gene3D" id="3.40.50.2300">
    <property type="match status" value="1"/>
</dbReference>
<dbReference type="Proteomes" id="UP001567538">
    <property type="component" value="Unassembled WGS sequence"/>
</dbReference>
<keyword evidence="6" id="KW-0687">Ribonucleoprotein</keyword>
<dbReference type="PANTHER" id="PTHR22891">
    <property type="entry name" value="EUKARYOTIC TRANSLATION INITIATION FACTOR 2C"/>
    <property type="match status" value="1"/>
</dbReference>
<dbReference type="Pfam" id="PF16488">
    <property type="entry name" value="ArgoL2"/>
    <property type="match status" value="1"/>
</dbReference>
<keyword evidence="5" id="KW-0943">RNA-mediated gene silencing</keyword>
<dbReference type="Gene3D" id="3.30.420.10">
    <property type="entry name" value="Ribonuclease H-like superfamily/Ribonuclease H"/>
    <property type="match status" value="1"/>
</dbReference>
<evidence type="ECO:0000256" key="5">
    <source>
        <dbReference type="ARBA" id="ARBA00023158"/>
    </source>
</evidence>
<dbReference type="InterPro" id="IPR012337">
    <property type="entry name" value="RNaseH-like_sf"/>
</dbReference>
<accession>A0ABD1GN14</accession>
<evidence type="ECO:0000259" key="9">
    <source>
        <dbReference type="PROSITE" id="PS50822"/>
    </source>
</evidence>
<dbReference type="CDD" id="cd04657">
    <property type="entry name" value="Piwi_ago-like"/>
    <property type="match status" value="1"/>
</dbReference>
<dbReference type="PROSITE" id="PS50822">
    <property type="entry name" value="PIWI"/>
    <property type="match status" value="1"/>
</dbReference>
<dbReference type="Pfam" id="PF02171">
    <property type="entry name" value="Piwi"/>
    <property type="match status" value="1"/>
</dbReference>
<dbReference type="Pfam" id="PF02170">
    <property type="entry name" value="PAZ"/>
    <property type="match status" value="1"/>
</dbReference>
<keyword evidence="4" id="KW-0694">RNA-binding</keyword>
<sequence length="944" mass="105118">MDPPEHNGNGAPPEHEGNMALPEGNGNGAQPEHDGGNGATEALPPPPPVPPNITPLKVEPEPVSKKALRIPMARRGFGTRGNRAPILTNHFKVNVASVDGHFFHYSVALFYEDGRPVDGKGVGRKVLDRVRETYDTELASKEFAYDGEKSLFTVGSLPHNKLEFIVVLEDVTSSRYGWNNVNSDSGNSSPGNESDRKRLRRPYQSKTFKVEISFAAKIPMQAIANALRGQESENSQEALRVLDIILRQHAARQGCLLVRQSFFHNDACNFADVGGGILGCRGFHSSFRTTQSGLSLNIDVSTTMIIRPGSVLEFLVANQNVRDPYSIDWAKAKRTLKNLRITTSPTNQEYKITGLSEMPCRTQQFTLKQKNNDAGVESQEKEVTVYDYFVNFRKIDLRFSADLPCINVGKPKRPTYVPIELCSLVSLQRYTKALSTFQRSSLVEKSRQKPQERMSVLSNALRINNYGAEPMLRSCGVSISSSFTQVEGRVLPTPKLKVGNGDDLFVRNGRWNFNNKKFANPCKIERWAVVNFSAPRCDIHGLIRDLKKVGEAKGVSVEDPFDVFEENQQYRRAPPLVRVEKMFEEVQSKLPGPPRFLLCLLPERKNCDIYGPWKRKCLSDFGVVTQCLAPTRVNDQYLTNLLLKINAKLGGVSSMLAGELPPTIPVVSKIPTLILGMDVSHGSPGQSDIPSIAAVVSSRQWPSICRYRAAVRTQSPKLEMMDSLYKRVSETEDDGIMRELLVDFYASSGKRKPDQIIIFRDGVSESQFNQVLNIELNQIIEACKFLDPNWSPKFVVIIAQKNHHTKFFQTNSPDNVQPGTIIDNKVCHPNNCDFYLCAHAGMIGTTRPTHYHVLLDEVVFSPDELQELVHSLSYVYQRSTTAISVVAPICYAHLAASQLGQWMKFEDASETSSSHNGTGSGVAAPPVPPMPKLNEGVRNSMFFC</sequence>
<dbReference type="PROSITE" id="PS50821">
    <property type="entry name" value="PAZ"/>
    <property type="match status" value="1"/>
</dbReference>
<dbReference type="SUPFAM" id="SSF101690">
    <property type="entry name" value="PAZ domain"/>
    <property type="match status" value="1"/>
</dbReference>
<evidence type="ECO:0000256" key="3">
    <source>
        <dbReference type="ARBA" id="ARBA00022845"/>
    </source>
</evidence>
<comment type="caution">
    <text evidence="10">The sequence shown here is derived from an EMBL/GenBank/DDBJ whole genome shotgun (WGS) entry which is preliminary data.</text>
</comment>
<dbReference type="GO" id="GO:0006417">
    <property type="term" value="P:regulation of translation"/>
    <property type="evidence" value="ECO:0007669"/>
    <property type="project" value="UniProtKB-KW"/>
</dbReference>
<evidence type="ECO:0000256" key="7">
    <source>
        <dbReference type="SAM" id="MobiDB-lite"/>
    </source>
</evidence>
<dbReference type="SMART" id="SM00950">
    <property type="entry name" value="Piwi"/>
    <property type="match status" value="1"/>
</dbReference>
<dbReference type="Pfam" id="PF16487">
    <property type="entry name" value="ArgoMid"/>
    <property type="match status" value="1"/>
</dbReference>
<name>A0ABD1GN14_SALDI</name>
<feature type="region of interest" description="Disordered" evidence="7">
    <location>
        <begin position="179"/>
        <end position="200"/>
    </location>
</feature>
<protein>
    <submittedName>
        <fullName evidence="10">Protein argonaute-4, variant 2</fullName>
    </submittedName>
</protein>
<dbReference type="InterPro" id="IPR036085">
    <property type="entry name" value="PAZ_dom_sf"/>
</dbReference>
<dbReference type="EMBL" id="JBEAFC010000008">
    <property type="protein sequence ID" value="KAL1545515.1"/>
    <property type="molecule type" value="Genomic_DNA"/>
</dbReference>
<dbReference type="InterPro" id="IPR032473">
    <property type="entry name" value="Argonaute_Mid_dom"/>
</dbReference>
<proteinExistence type="inferred from homology"/>
<dbReference type="FunFam" id="2.170.260.10:FF:000008">
    <property type="entry name" value="Protein argonaute 7"/>
    <property type="match status" value="1"/>
</dbReference>
<evidence type="ECO:0000256" key="6">
    <source>
        <dbReference type="ARBA" id="ARBA00023274"/>
    </source>
</evidence>
<organism evidence="10 11">
    <name type="scientific">Salvia divinorum</name>
    <name type="common">Maria pastora</name>
    <name type="synonym">Diviner's sage</name>
    <dbReference type="NCBI Taxonomy" id="28513"/>
    <lineage>
        <taxon>Eukaryota</taxon>
        <taxon>Viridiplantae</taxon>
        <taxon>Streptophyta</taxon>
        <taxon>Embryophyta</taxon>
        <taxon>Tracheophyta</taxon>
        <taxon>Spermatophyta</taxon>
        <taxon>Magnoliopsida</taxon>
        <taxon>eudicotyledons</taxon>
        <taxon>Gunneridae</taxon>
        <taxon>Pentapetalae</taxon>
        <taxon>asterids</taxon>
        <taxon>lamiids</taxon>
        <taxon>Lamiales</taxon>
        <taxon>Lamiaceae</taxon>
        <taxon>Nepetoideae</taxon>
        <taxon>Mentheae</taxon>
        <taxon>Salviinae</taxon>
        <taxon>Salvia</taxon>
        <taxon>Salvia subgen. Calosphace</taxon>
    </lineage>
</organism>
<keyword evidence="3" id="KW-0810">Translation regulation</keyword>
<dbReference type="SUPFAM" id="SSF53098">
    <property type="entry name" value="Ribonuclease H-like"/>
    <property type="match status" value="1"/>
</dbReference>
<dbReference type="Pfam" id="PF16486">
    <property type="entry name" value="ArgoN"/>
    <property type="match status" value="1"/>
</dbReference>
<evidence type="ECO:0000313" key="10">
    <source>
        <dbReference type="EMBL" id="KAL1545515.1"/>
    </source>
</evidence>
<dbReference type="GO" id="GO:0051607">
    <property type="term" value="P:defense response to virus"/>
    <property type="evidence" value="ECO:0007669"/>
    <property type="project" value="UniProtKB-ARBA"/>
</dbReference>
<dbReference type="CDD" id="cd02846">
    <property type="entry name" value="PAZ_argonaute_like"/>
    <property type="match status" value="1"/>
</dbReference>
<evidence type="ECO:0000259" key="8">
    <source>
        <dbReference type="PROSITE" id="PS50821"/>
    </source>
</evidence>
<feature type="domain" description="Piwi" evidence="9">
    <location>
        <begin position="596"/>
        <end position="904"/>
    </location>
</feature>
<feature type="region of interest" description="Disordered" evidence="7">
    <location>
        <begin position="908"/>
        <end position="933"/>
    </location>
</feature>
<comment type="similarity">
    <text evidence="1">Belongs to the argonaute family. Ago subfamily.</text>
</comment>
<dbReference type="Gene3D" id="2.170.260.10">
    <property type="entry name" value="paz domain"/>
    <property type="match status" value="1"/>
</dbReference>
<dbReference type="InterPro" id="IPR014811">
    <property type="entry name" value="ArgoL1"/>
</dbReference>
<dbReference type="Pfam" id="PF08699">
    <property type="entry name" value="ArgoL1"/>
    <property type="match status" value="1"/>
</dbReference>
<evidence type="ECO:0000256" key="2">
    <source>
        <dbReference type="ARBA" id="ARBA00022491"/>
    </source>
</evidence>
<dbReference type="GO" id="GO:0031047">
    <property type="term" value="P:regulatory ncRNA-mediated gene silencing"/>
    <property type="evidence" value="ECO:0007669"/>
    <property type="project" value="UniProtKB-KW"/>
</dbReference>
<dbReference type="GO" id="GO:0003723">
    <property type="term" value="F:RNA binding"/>
    <property type="evidence" value="ECO:0007669"/>
    <property type="project" value="UniProtKB-KW"/>
</dbReference>
<feature type="compositionally biased region" description="Polar residues" evidence="7">
    <location>
        <begin position="179"/>
        <end position="192"/>
    </location>
</feature>
<keyword evidence="2" id="KW-0678">Repressor</keyword>
<dbReference type="InterPro" id="IPR032472">
    <property type="entry name" value="ArgoL2"/>
</dbReference>
<dbReference type="InterPro" id="IPR003100">
    <property type="entry name" value="PAZ_dom"/>
</dbReference>
<evidence type="ECO:0000256" key="4">
    <source>
        <dbReference type="ARBA" id="ARBA00022884"/>
    </source>
</evidence>
<feature type="region of interest" description="Disordered" evidence="7">
    <location>
        <begin position="1"/>
        <end position="76"/>
    </location>
</feature>
<dbReference type="InterPro" id="IPR003165">
    <property type="entry name" value="Piwi"/>
</dbReference>
<dbReference type="AlphaFoldDB" id="A0ABD1GN14"/>
<feature type="domain" description="PAZ" evidence="8">
    <location>
        <begin position="310"/>
        <end position="426"/>
    </location>
</feature>
<gene>
    <name evidence="10" type="primary">AGO4</name>
    <name evidence="10" type="ORF">AAHA92_22232</name>
</gene>
<evidence type="ECO:0000256" key="1">
    <source>
        <dbReference type="ARBA" id="ARBA00008201"/>
    </source>
</evidence>
<evidence type="ECO:0000313" key="11">
    <source>
        <dbReference type="Proteomes" id="UP001567538"/>
    </source>
</evidence>
<dbReference type="InterPro" id="IPR045246">
    <property type="entry name" value="Piwi_ago-like"/>
</dbReference>
<dbReference type="InterPro" id="IPR036397">
    <property type="entry name" value="RNaseH_sf"/>
</dbReference>
<dbReference type="SMART" id="SM01163">
    <property type="entry name" value="DUF1785"/>
    <property type="match status" value="1"/>
</dbReference>
<feature type="compositionally biased region" description="Pro residues" evidence="7">
    <location>
        <begin position="43"/>
        <end position="53"/>
    </location>
</feature>
<dbReference type="GO" id="GO:1990904">
    <property type="term" value="C:ribonucleoprotein complex"/>
    <property type="evidence" value="ECO:0007669"/>
    <property type="project" value="UniProtKB-KW"/>
</dbReference>